<dbReference type="InterPro" id="IPR016140">
    <property type="entry name" value="Bifunc_inhib/LTP/seed_store"/>
</dbReference>
<comment type="similarity">
    <text evidence="1 4">Belongs to the plant LTP family.</text>
</comment>
<dbReference type="Gene3D" id="1.10.110.10">
    <property type="entry name" value="Plant lipid-transfer and hydrophobic proteins"/>
    <property type="match status" value="2"/>
</dbReference>
<reference evidence="7" key="2">
    <citation type="journal article" date="2024" name="Plant">
        <title>Genomic evolution and insights into agronomic trait innovations of Sesamum species.</title>
        <authorList>
            <person name="Miao H."/>
            <person name="Wang L."/>
            <person name="Qu L."/>
            <person name="Liu H."/>
            <person name="Sun Y."/>
            <person name="Le M."/>
            <person name="Wang Q."/>
            <person name="Wei S."/>
            <person name="Zheng Y."/>
            <person name="Lin W."/>
            <person name="Duan Y."/>
            <person name="Cao H."/>
            <person name="Xiong S."/>
            <person name="Wang X."/>
            <person name="Wei L."/>
            <person name="Li C."/>
            <person name="Ma Q."/>
            <person name="Ju M."/>
            <person name="Zhao R."/>
            <person name="Li G."/>
            <person name="Mu C."/>
            <person name="Tian Q."/>
            <person name="Mei H."/>
            <person name="Zhang T."/>
            <person name="Gao T."/>
            <person name="Zhang H."/>
        </authorList>
    </citation>
    <scope>NUCLEOTIDE SEQUENCE</scope>
    <source>
        <strain evidence="7">K16</strain>
    </source>
</reference>
<protein>
    <recommendedName>
        <fullName evidence="4">Non-specific lipid-transfer protein</fullName>
    </recommendedName>
</protein>
<gene>
    <name evidence="7" type="ORF">Sango_1439300</name>
</gene>
<dbReference type="AlphaFoldDB" id="A0AAE1WMU3"/>
<keyword evidence="8" id="KW-1185">Reference proteome</keyword>
<dbReference type="CDD" id="cd01960">
    <property type="entry name" value="nsLTP1"/>
    <property type="match status" value="2"/>
</dbReference>
<sequence length="214" mass="22064">MGAKFGFVMLVCMVALFAPHAEAAVSCGQVQSGLLPCLGFLQGRALAPQCCPGVKSVVAAARTPNDRRTACRCLQAAAKSMKNINYGNAAMLPGKCGVKIPFQISPNTDCSSGGGSVWGAAPPAKISCGQVTSTLAPCFEYVLNGGKVPINCCAGVRSLYKEASTTADRRQVCVCLKSITSSASPGAVKNAKSLPGKCRVSIPYQITPAIDCNK</sequence>
<dbReference type="GO" id="GO:0006869">
    <property type="term" value="P:lipid transport"/>
    <property type="evidence" value="ECO:0007669"/>
    <property type="project" value="InterPro"/>
</dbReference>
<feature type="chain" id="PRO_5042132212" description="Non-specific lipid-transfer protein" evidence="5">
    <location>
        <begin position="24"/>
        <end position="214"/>
    </location>
</feature>
<keyword evidence="5" id="KW-0732">Signal</keyword>
<feature type="signal peptide" evidence="5">
    <location>
        <begin position="1"/>
        <end position="23"/>
    </location>
</feature>
<dbReference type="GO" id="GO:0008289">
    <property type="term" value="F:lipid binding"/>
    <property type="evidence" value="ECO:0007669"/>
    <property type="project" value="UniProtKB-KW"/>
</dbReference>
<dbReference type="InterPro" id="IPR036312">
    <property type="entry name" value="Bifun_inhib/LTP/seed_sf"/>
</dbReference>
<comment type="function">
    <text evidence="4">Plant non-specific lipid-transfer proteins transfer phospholipids as well as galactolipids across membranes. May play a role in wax or cutin deposition in the cell walls of expanding epidermal cells and certain secretory tissues.</text>
</comment>
<keyword evidence="2 4" id="KW-0813">Transport</keyword>
<feature type="domain" description="Bifunctional inhibitor/plant lipid transfer protein/seed storage helical" evidence="6">
    <location>
        <begin position="128"/>
        <end position="212"/>
    </location>
</feature>
<evidence type="ECO:0000259" key="6">
    <source>
        <dbReference type="SMART" id="SM00499"/>
    </source>
</evidence>
<comment type="caution">
    <text evidence="7">The sequence shown here is derived from an EMBL/GenBank/DDBJ whole genome shotgun (WGS) entry which is preliminary data.</text>
</comment>
<evidence type="ECO:0000256" key="2">
    <source>
        <dbReference type="ARBA" id="ARBA00022448"/>
    </source>
</evidence>
<organism evidence="7 8">
    <name type="scientific">Sesamum angolense</name>
    <dbReference type="NCBI Taxonomy" id="2727404"/>
    <lineage>
        <taxon>Eukaryota</taxon>
        <taxon>Viridiplantae</taxon>
        <taxon>Streptophyta</taxon>
        <taxon>Embryophyta</taxon>
        <taxon>Tracheophyta</taxon>
        <taxon>Spermatophyta</taxon>
        <taxon>Magnoliopsida</taxon>
        <taxon>eudicotyledons</taxon>
        <taxon>Gunneridae</taxon>
        <taxon>Pentapetalae</taxon>
        <taxon>asterids</taxon>
        <taxon>lamiids</taxon>
        <taxon>Lamiales</taxon>
        <taxon>Pedaliaceae</taxon>
        <taxon>Sesamum</taxon>
    </lineage>
</organism>
<dbReference type="EMBL" id="JACGWL010000008">
    <property type="protein sequence ID" value="KAK4396027.1"/>
    <property type="molecule type" value="Genomic_DNA"/>
</dbReference>
<dbReference type="PRINTS" id="PR00382">
    <property type="entry name" value="LIPIDTRNSFER"/>
</dbReference>
<evidence type="ECO:0000256" key="5">
    <source>
        <dbReference type="SAM" id="SignalP"/>
    </source>
</evidence>
<keyword evidence="3 4" id="KW-0446">Lipid-binding</keyword>
<proteinExistence type="inferred from homology"/>
<evidence type="ECO:0000256" key="4">
    <source>
        <dbReference type="RuleBase" id="RU000628"/>
    </source>
</evidence>
<feature type="domain" description="Bifunctional inhibitor/plant lipid transfer protein/seed storage helical" evidence="6">
    <location>
        <begin position="27"/>
        <end position="110"/>
    </location>
</feature>
<reference evidence="7" key="1">
    <citation type="submission" date="2020-06" db="EMBL/GenBank/DDBJ databases">
        <authorList>
            <person name="Li T."/>
            <person name="Hu X."/>
            <person name="Zhang T."/>
            <person name="Song X."/>
            <person name="Zhang H."/>
            <person name="Dai N."/>
            <person name="Sheng W."/>
            <person name="Hou X."/>
            <person name="Wei L."/>
        </authorList>
    </citation>
    <scope>NUCLEOTIDE SEQUENCE</scope>
    <source>
        <strain evidence="7">K16</strain>
        <tissue evidence="7">Leaf</tissue>
    </source>
</reference>
<dbReference type="PANTHER" id="PTHR33076">
    <property type="entry name" value="NON-SPECIFIC LIPID-TRANSFER PROTEIN 2-RELATED"/>
    <property type="match status" value="1"/>
</dbReference>
<dbReference type="Proteomes" id="UP001289374">
    <property type="component" value="Unassembled WGS sequence"/>
</dbReference>
<name>A0AAE1WMU3_9LAMI</name>
<dbReference type="Pfam" id="PF00234">
    <property type="entry name" value="Tryp_alpha_amyl"/>
    <property type="match status" value="2"/>
</dbReference>
<evidence type="ECO:0000256" key="1">
    <source>
        <dbReference type="ARBA" id="ARBA00009748"/>
    </source>
</evidence>
<dbReference type="SUPFAM" id="SSF47699">
    <property type="entry name" value="Bifunctional inhibitor/lipid-transfer protein/seed storage 2S albumin"/>
    <property type="match status" value="2"/>
</dbReference>
<accession>A0AAE1WMU3</accession>
<dbReference type="SMART" id="SM00499">
    <property type="entry name" value="AAI"/>
    <property type="match status" value="2"/>
</dbReference>
<evidence type="ECO:0000313" key="8">
    <source>
        <dbReference type="Proteomes" id="UP001289374"/>
    </source>
</evidence>
<evidence type="ECO:0000313" key="7">
    <source>
        <dbReference type="EMBL" id="KAK4396027.1"/>
    </source>
</evidence>
<dbReference type="InterPro" id="IPR000528">
    <property type="entry name" value="Plant_nsLTP"/>
</dbReference>
<evidence type="ECO:0000256" key="3">
    <source>
        <dbReference type="ARBA" id="ARBA00023121"/>
    </source>
</evidence>